<dbReference type="OrthoDB" id="427096at2759"/>
<dbReference type="OMA" id="NECANEY"/>
<keyword evidence="16" id="KW-1185">Reference proteome</keyword>
<organism evidence="15 16">
    <name type="scientific">Orchesella cincta</name>
    <name type="common">Springtail</name>
    <name type="synonym">Podura cincta</name>
    <dbReference type="NCBI Taxonomy" id="48709"/>
    <lineage>
        <taxon>Eukaryota</taxon>
        <taxon>Metazoa</taxon>
        <taxon>Ecdysozoa</taxon>
        <taxon>Arthropoda</taxon>
        <taxon>Hexapoda</taxon>
        <taxon>Collembola</taxon>
        <taxon>Entomobryomorpha</taxon>
        <taxon>Entomobryoidea</taxon>
        <taxon>Orchesellidae</taxon>
        <taxon>Orchesellinae</taxon>
        <taxon>Orchesella</taxon>
    </lineage>
</organism>
<proteinExistence type="inferred from homology"/>
<dbReference type="InterPro" id="IPR001503">
    <property type="entry name" value="Glyco_trans_10"/>
</dbReference>
<evidence type="ECO:0000256" key="9">
    <source>
        <dbReference type="ARBA" id="ARBA00023034"/>
    </source>
</evidence>
<comment type="pathway">
    <text evidence="2">Protein modification; protein glycosylation.</text>
</comment>
<keyword evidence="9 12" id="KW-0333">Golgi apparatus</keyword>
<keyword evidence="4 12" id="KW-0328">Glycosyltransferase</keyword>
<reference evidence="15 16" key="1">
    <citation type="journal article" date="2016" name="Genome Biol. Evol.">
        <title>Gene Family Evolution Reflects Adaptation to Soil Environmental Stressors in the Genome of the Collembolan Orchesella cincta.</title>
        <authorList>
            <person name="Faddeeva-Vakhrusheva A."/>
            <person name="Derks M.F."/>
            <person name="Anvar S.Y."/>
            <person name="Agamennone V."/>
            <person name="Suring W."/>
            <person name="Smit S."/>
            <person name="van Straalen N.M."/>
            <person name="Roelofs D."/>
        </authorList>
    </citation>
    <scope>NUCLEOTIDE SEQUENCE [LARGE SCALE GENOMIC DNA]</scope>
    <source>
        <tissue evidence="15">Mixed pool</tissue>
    </source>
</reference>
<evidence type="ECO:0000256" key="4">
    <source>
        <dbReference type="ARBA" id="ARBA00022676"/>
    </source>
</evidence>
<dbReference type="Gene3D" id="3.40.50.11660">
    <property type="entry name" value="Glycosyl transferase family 10, C-terminal domain"/>
    <property type="match status" value="1"/>
</dbReference>
<feature type="domain" description="Fucosyltransferase C-terminal" evidence="13">
    <location>
        <begin position="196"/>
        <end position="361"/>
    </location>
</feature>
<evidence type="ECO:0000256" key="12">
    <source>
        <dbReference type="RuleBase" id="RU003832"/>
    </source>
</evidence>
<evidence type="ECO:0000313" key="16">
    <source>
        <dbReference type="Proteomes" id="UP000094527"/>
    </source>
</evidence>
<dbReference type="InterPro" id="IPR055270">
    <property type="entry name" value="Glyco_tran_10_C"/>
</dbReference>
<feature type="transmembrane region" description="Helical" evidence="12">
    <location>
        <begin position="12"/>
        <end position="32"/>
    </location>
</feature>
<dbReference type="FunFam" id="3.40.50.11660:FF:000002">
    <property type="entry name" value="Alpha-(1,3)-fucosyltransferase"/>
    <property type="match status" value="1"/>
</dbReference>
<evidence type="ECO:0000259" key="13">
    <source>
        <dbReference type="Pfam" id="PF00852"/>
    </source>
</evidence>
<dbReference type="Proteomes" id="UP000094527">
    <property type="component" value="Unassembled WGS sequence"/>
</dbReference>
<keyword evidence="8 12" id="KW-1133">Transmembrane helix</keyword>
<comment type="similarity">
    <text evidence="3 12">Belongs to the glycosyltransferase 10 family.</text>
</comment>
<evidence type="ECO:0000256" key="3">
    <source>
        <dbReference type="ARBA" id="ARBA00008919"/>
    </source>
</evidence>
<keyword evidence="10 12" id="KW-0472">Membrane</keyword>
<dbReference type="Pfam" id="PF00852">
    <property type="entry name" value="Glyco_transf_10"/>
    <property type="match status" value="1"/>
</dbReference>
<dbReference type="EMBL" id="LJIJ01001377">
    <property type="protein sequence ID" value="ODM91932.1"/>
    <property type="molecule type" value="Genomic_DNA"/>
</dbReference>
<gene>
    <name evidence="15" type="ORF">Ocin01_14747</name>
</gene>
<dbReference type="UniPathway" id="UPA00378"/>
<evidence type="ECO:0000256" key="7">
    <source>
        <dbReference type="ARBA" id="ARBA00022968"/>
    </source>
</evidence>
<evidence type="ECO:0000313" key="15">
    <source>
        <dbReference type="EMBL" id="ODM91932.1"/>
    </source>
</evidence>
<sequence length="426" mass="49330">MKLFVRKNVKYILVMLALVIISVTVHLNLNIFNERFAMQLRMFPLFQKAHPILEANRSETKFTVLLWTPWYGSTKLATSGYFRPNECANEYVVISNKSLLHQADAVIFQYVDLRSMGLTDLPTTRNQSVPWILALQESPINLGTLKSNVVDGLFDFTWSMRSDSEIHPEFVEMFEKYEEPDRKWIYGSNFSYQFISNKTKIAAWVVSAGCSTSPSKRDALAAELATHGVPIDIYGRCGPLNCAQGESCFERLGQKYLFYMAFENSLCVDYITEKPSHGWFHNMVPVIYALGKKETFAPPNSYIDALEFETVEKLAAYLKFLDENPKEYFKYFEWRSVYNLTSSVHSSYHCQIFRKIKKVTETLRGTNSSLHYGRRNKYGKLSQWFFSFYNSALKMQCQNCLKPSEVNVTHLNQNKLNVFNRSSRCI</sequence>
<evidence type="ECO:0000259" key="14">
    <source>
        <dbReference type="Pfam" id="PF17039"/>
    </source>
</evidence>
<evidence type="ECO:0000256" key="1">
    <source>
        <dbReference type="ARBA" id="ARBA00004447"/>
    </source>
</evidence>
<dbReference type="PANTHER" id="PTHR48438">
    <property type="entry name" value="ALPHA-(1,3)-FUCOSYLTRANSFERASE C-RELATED"/>
    <property type="match status" value="1"/>
</dbReference>
<comment type="caution">
    <text evidence="15">The sequence shown here is derived from an EMBL/GenBank/DDBJ whole genome shotgun (WGS) entry which is preliminary data.</text>
</comment>
<comment type="subcellular location">
    <subcellularLocation>
        <location evidence="1 12">Golgi apparatus</location>
        <location evidence="1 12">Golgi stack membrane</location>
        <topology evidence="1 12">Single-pass type II membrane protein</topology>
    </subcellularLocation>
</comment>
<dbReference type="AlphaFoldDB" id="A0A1D2MGC1"/>
<protein>
    <recommendedName>
        <fullName evidence="12">Fucosyltransferase</fullName>
        <ecNumber evidence="12">2.4.1.-</ecNumber>
    </recommendedName>
</protein>
<accession>A0A1D2MGC1</accession>
<evidence type="ECO:0000256" key="6">
    <source>
        <dbReference type="ARBA" id="ARBA00022692"/>
    </source>
</evidence>
<dbReference type="GO" id="GO:0008417">
    <property type="term" value="F:fucosyltransferase activity"/>
    <property type="evidence" value="ECO:0007669"/>
    <property type="project" value="InterPro"/>
</dbReference>
<keyword evidence="6 12" id="KW-0812">Transmembrane</keyword>
<dbReference type="EC" id="2.4.1.-" evidence="12"/>
<feature type="domain" description="Fucosyltransferase N-terminal" evidence="14">
    <location>
        <begin position="61"/>
        <end position="167"/>
    </location>
</feature>
<keyword evidence="11" id="KW-0325">Glycoprotein</keyword>
<dbReference type="InterPro" id="IPR031481">
    <property type="entry name" value="Glyco_tran_10_N"/>
</dbReference>
<evidence type="ECO:0000256" key="10">
    <source>
        <dbReference type="ARBA" id="ARBA00023136"/>
    </source>
</evidence>
<evidence type="ECO:0000256" key="5">
    <source>
        <dbReference type="ARBA" id="ARBA00022679"/>
    </source>
</evidence>
<keyword evidence="5 12" id="KW-0808">Transferase</keyword>
<dbReference type="InterPro" id="IPR038577">
    <property type="entry name" value="GT10-like_C_sf"/>
</dbReference>
<dbReference type="Pfam" id="PF17039">
    <property type="entry name" value="Glyco_tran_10_N"/>
    <property type="match status" value="1"/>
</dbReference>
<evidence type="ECO:0000256" key="11">
    <source>
        <dbReference type="ARBA" id="ARBA00023180"/>
    </source>
</evidence>
<dbReference type="SUPFAM" id="SSF53756">
    <property type="entry name" value="UDP-Glycosyltransferase/glycogen phosphorylase"/>
    <property type="match status" value="1"/>
</dbReference>
<dbReference type="GO" id="GO:0032580">
    <property type="term" value="C:Golgi cisterna membrane"/>
    <property type="evidence" value="ECO:0007669"/>
    <property type="project" value="UniProtKB-SubCell"/>
</dbReference>
<name>A0A1D2MGC1_ORCCI</name>
<keyword evidence="7" id="KW-0735">Signal-anchor</keyword>
<evidence type="ECO:0000256" key="8">
    <source>
        <dbReference type="ARBA" id="ARBA00022989"/>
    </source>
</evidence>
<evidence type="ECO:0000256" key="2">
    <source>
        <dbReference type="ARBA" id="ARBA00004922"/>
    </source>
</evidence>
<dbReference type="PANTHER" id="PTHR48438:SF1">
    <property type="entry name" value="ALPHA-(1,3)-FUCOSYLTRANSFERASE C-RELATED"/>
    <property type="match status" value="1"/>
</dbReference>